<keyword evidence="3" id="KW-1185">Reference proteome</keyword>
<sequence>MPAHCKSLQQLQDEVGPDFKVISAHPPVLACRVCRWDAVRRFSPKHLQRHIATQKHREANAEREKEHLS</sequence>
<feature type="region of interest" description="Disordered" evidence="1">
    <location>
        <begin position="49"/>
        <end position="69"/>
    </location>
</feature>
<accession>A0A9N8M850</accession>
<proteinExistence type="predicted"/>
<protein>
    <submittedName>
        <fullName evidence="2">Uncharacterized protein</fullName>
    </submittedName>
</protein>
<name>A0A9N8M850_9BASI</name>
<gene>
    <name evidence="2" type="ORF">JKILLFL_G1872</name>
</gene>
<dbReference type="Proteomes" id="UP000836404">
    <property type="component" value="Unassembled WGS sequence"/>
</dbReference>
<dbReference type="AlphaFoldDB" id="A0A9N8M850"/>
<evidence type="ECO:0000313" key="3">
    <source>
        <dbReference type="Proteomes" id="UP000836404"/>
    </source>
</evidence>
<comment type="caution">
    <text evidence="2">The sequence shown here is derived from an EMBL/GenBank/DDBJ whole genome shotgun (WGS) entry which is preliminary data.</text>
</comment>
<reference evidence="2 3" key="1">
    <citation type="submission" date="2020-10" db="EMBL/GenBank/DDBJ databases">
        <authorList>
            <person name="Sedaghatjoo S."/>
        </authorList>
    </citation>
    <scope>NUCLEOTIDE SEQUENCE [LARGE SCALE GENOMIC DNA]</scope>
    <source>
        <strain evidence="2 3">LLFL</strain>
    </source>
</reference>
<feature type="non-terminal residue" evidence="2">
    <location>
        <position position="1"/>
    </location>
</feature>
<evidence type="ECO:0000256" key="1">
    <source>
        <dbReference type="SAM" id="MobiDB-lite"/>
    </source>
</evidence>
<evidence type="ECO:0000313" key="2">
    <source>
        <dbReference type="EMBL" id="CAD6964539.1"/>
    </source>
</evidence>
<dbReference type="EMBL" id="CAJHJF010007716">
    <property type="protein sequence ID" value="CAD6964539.1"/>
    <property type="molecule type" value="Genomic_DNA"/>
</dbReference>
<organism evidence="2 3">
    <name type="scientific">Tilletia laevis</name>
    <dbReference type="NCBI Taxonomy" id="157183"/>
    <lineage>
        <taxon>Eukaryota</taxon>
        <taxon>Fungi</taxon>
        <taxon>Dikarya</taxon>
        <taxon>Basidiomycota</taxon>
        <taxon>Ustilaginomycotina</taxon>
        <taxon>Exobasidiomycetes</taxon>
        <taxon>Tilletiales</taxon>
        <taxon>Tilletiaceae</taxon>
        <taxon>Tilletia</taxon>
    </lineage>
</organism>
<feature type="compositionally biased region" description="Basic and acidic residues" evidence="1">
    <location>
        <begin position="55"/>
        <end position="69"/>
    </location>
</feature>